<dbReference type="InterPro" id="IPR040442">
    <property type="entry name" value="Pyrv_kinase-like_dom_sf"/>
</dbReference>
<dbReference type="AlphaFoldDB" id="A0A1W9S1M0"/>
<comment type="similarity">
    <text evidence="2 7">Belongs to the PanB family.</text>
</comment>
<keyword evidence="7" id="KW-0963">Cytoplasm</keyword>
<keyword evidence="5 7" id="KW-0808">Transferase</keyword>
<feature type="binding site" evidence="7 10">
    <location>
        <position position="84"/>
    </location>
    <ligand>
        <name>Mg(2+)</name>
        <dbReference type="ChEBI" id="CHEBI:18420"/>
    </ligand>
</feature>
<feature type="active site" description="Proton acceptor" evidence="7 8">
    <location>
        <position position="181"/>
    </location>
</feature>
<proteinExistence type="inferred from homology"/>
<feature type="binding site" evidence="7 10">
    <location>
        <position position="45"/>
    </location>
    <ligand>
        <name>Mg(2+)</name>
        <dbReference type="ChEBI" id="CHEBI:18420"/>
    </ligand>
</feature>
<evidence type="ECO:0000256" key="5">
    <source>
        <dbReference type="ARBA" id="ARBA00022679"/>
    </source>
</evidence>
<dbReference type="Pfam" id="PF02548">
    <property type="entry name" value="Pantoate_transf"/>
    <property type="match status" value="1"/>
</dbReference>
<evidence type="ECO:0000313" key="11">
    <source>
        <dbReference type="EMBL" id="OQX90542.1"/>
    </source>
</evidence>
<reference evidence="12" key="1">
    <citation type="submission" date="2017-03" db="EMBL/GenBank/DDBJ databases">
        <title>Novel pathways for hydrocarbon cycling and metabolic interdependencies in hydrothermal sediment communities.</title>
        <authorList>
            <person name="Dombrowski N."/>
            <person name="Seitz K."/>
            <person name="Teske A."/>
            <person name="Baker B."/>
        </authorList>
    </citation>
    <scope>NUCLEOTIDE SEQUENCE [LARGE SCALE GENOMIC DNA]</scope>
</reference>
<evidence type="ECO:0000256" key="8">
    <source>
        <dbReference type="PIRSR" id="PIRSR000388-1"/>
    </source>
</evidence>
<dbReference type="EC" id="2.1.2.11" evidence="7"/>
<feature type="binding site" evidence="7 9">
    <location>
        <begin position="45"/>
        <end position="46"/>
    </location>
    <ligand>
        <name>3-methyl-2-oxobutanoate</name>
        <dbReference type="ChEBI" id="CHEBI:11851"/>
    </ligand>
</feature>
<dbReference type="PIRSF" id="PIRSF000388">
    <property type="entry name" value="Pantoate_hydroxy_MeTrfase"/>
    <property type="match status" value="1"/>
</dbReference>
<evidence type="ECO:0000256" key="1">
    <source>
        <dbReference type="ARBA" id="ARBA00005033"/>
    </source>
</evidence>
<keyword evidence="4 7" id="KW-0566">Pantothenate biosynthesis</keyword>
<comment type="pathway">
    <text evidence="1 7">Cofactor biosynthesis; (R)-pantothenate biosynthesis; (R)-pantoate from 3-methyl-2-oxobutanoate: step 1/2.</text>
</comment>
<name>A0A1W9S1M0_9BACT</name>
<evidence type="ECO:0000256" key="3">
    <source>
        <dbReference type="ARBA" id="ARBA00011424"/>
    </source>
</evidence>
<organism evidence="11 12">
    <name type="scientific">Candidatus Coatesbacteria bacterium 4484_99</name>
    <dbReference type="NCBI Taxonomy" id="1970774"/>
    <lineage>
        <taxon>Bacteria</taxon>
        <taxon>Candidatus Coatesiibacteriota</taxon>
    </lineage>
</organism>
<dbReference type="NCBIfam" id="NF001452">
    <property type="entry name" value="PRK00311.1"/>
    <property type="match status" value="1"/>
</dbReference>
<feature type="binding site" evidence="7 9">
    <location>
        <position position="84"/>
    </location>
    <ligand>
        <name>3-methyl-2-oxobutanoate</name>
        <dbReference type="ChEBI" id="CHEBI:11851"/>
    </ligand>
</feature>
<comment type="catalytic activity">
    <reaction evidence="7">
        <text>(6R)-5,10-methylene-5,6,7,8-tetrahydrofolate + 3-methyl-2-oxobutanoate + H2O = 2-dehydropantoate + (6S)-5,6,7,8-tetrahydrofolate</text>
        <dbReference type="Rhea" id="RHEA:11824"/>
        <dbReference type="ChEBI" id="CHEBI:11561"/>
        <dbReference type="ChEBI" id="CHEBI:11851"/>
        <dbReference type="ChEBI" id="CHEBI:15377"/>
        <dbReference type="ChEBI" id="CHEBI:15636"/>
        <dbReference type="ChEBI" id="CHEBI:57453"/>
        <dbReference type="EC" id="2.1.2.11"/>
    </reaction>
</comment>
<dbReference type="CDD" id="cd06557">
    <property type="entry name" value="KPHMT-like"/>
    <property type="match status" value="1"/>
</dbReference>
<dbReference type="SUPFAM" id="SSF51621">
    <property type="entry name" value="Phosphoenolpyruvate/pyruvate domain"/>
    <property type="match status" value="1"/>
</dbReference>
<comment type="caution">
    <text evidence="11">The sequence shown here is derived from an EMBL/GenBank/DDBJ whole genome shotgun (WGS) entry which is preliminary data.</text>
</comment>
<evidence type="ECO:0000313" key="12">
    <source>
        <dbReference type="Proteomes" id="UP000192611"/>
    </source>
</evidence>
<gene>
    <name evidence="7" type="primary">panB</name>
    <name evidence="11" type="ORF">B6D57_02700</name>
</gene>
<evidence type="ECO:0000256" key="4">
    <source>
        <dbReference type="ARBA" id="ARBA00022655"/>
    </source>
</evidence>
<evidence type="ECO:0000256" key="10">
    <source>
        <dbReference type="PIRSR" id="PIRSR000388-3"/>
    </source>
</evidence>
<keyword evidence="11" id="KW-0489">Methyltransferase</keyword>
<sequence length="279" mass="30786">MNEKITIGKIQAKKGKEPIVAITAYDAPTGAIVDEAGVDLILVGDSAGMVVLGYETTLPVELNTMLTFSQAVARGVKKAHICFDMPFMTYHISIEDGLRNCGRAIKEGCAESVKIEGARVELVRALVECGIPVLGHLGFTPQSIHQLGGYRVVGKMEEEAERLIEDSIALEKAGAYALVLETVPEEISEIITKELKIPTIGIGAGRFCDGQIIVLHDIIGLYKPTPRHARLYRDVHKDILKAVREYSNEVRTKSFPQNENITHLTEEILKKIRESRNKR</sequence>
<dbReference type="PANTHER" id="PTHR20881:SF0">
    <property type="entry name" value="3-METHYL-2-OXOBUTANOATE HYDROXYMETHYLTRANSFERASE"/>
    <property type="match status" value="1"/>
</dbReference>
<dbReference type="HAMAP" id="MF_00156">
    <property type="entry name" value="PanB"/>
    <property type="match status" value="1"/>
</dbReference>
<evidence type="ECO:0000256" key="7">
    <source>
        <dbReference type="HAMAP-Rule" id="MF_00156"/>
    </source>
</evidence>
<dbReference type="PANTHER" id="PTHR20881">
    <property type="entry name" value="3-METHYL-2-OXOBUTANOATE HYDROXYMETHYLTRANSFERASE"/>
    <property type="match status" value="1"/>
</dbReference>
<protein>
    <recommendedName>
        <fullName evidence="7">3-methyl-2-oxobutanoate hydroxymethyltransferase</fullName>
        <ecNumber evidence="7">2.1.2.11</ecNumber>
    </recommendedName>
    <alternativeName>
        <fullName evidence="7">Ketopantoate hydroxymethyltransferase</fullName>
        <shortName evidence="7">KPHMT</shortName>
    </alternativeName>
</protein>
<dbReference type="GO" id="GO:0032259">
    <property type="term" value="P:methylation"/>
    <property type="evidence" value="ECO:0007669"/>
    <property type="project" value="UniProtKB-KW"/>
</dbReference>
<dbReference type="GO" id="GO:0000287">
    <property type="term" value="F:magnesium ion binding"/>
    <property type="evidence" value="ECO:0007669"/>
    <property type="project" value="TreeGrafter"/>
</dbReference>
<comment type="subcellular location">
    <subcellularLocation>
        <location evidence="7">Cytoplasm</location>
    </subcellularLocation>
</comment>
<dbReference type="NCBIfam" id="TIGR00222">
    <property type="entry name" value="panB"/>
    <property type="match status" value="1"/>
</dbReference>
<comment type="function">
    <text evidence="6 7">Catalyzes the reversible reaction in which hydroxymethyl group from 5,10-methylenetetrahydrofolate is transferred onto alpha-ketoisovalerate to form ketopantoate.</text>
</comment>
<dbReference type="GO" id="GO:0003864">
    <property type="term" value="F:3-methyl-2-oxobutanoate hydroxymethyltransferase activity"/>
    <property type="evidence" value="ECO:0007669"/>
    <property type="project" value="UniProtKB-UniRule"/>
</dbReference>
<evidence type="ECO:0000256" key="6">
    <source>
        <dbReference type="ARBA" id="ARBA00056497"/>
    </source>
</evidence>
<dbReference type="UniPathway" id="UPA00028">
    <property type="reaction ID" value="UER00003"/>
</dbReference>
<dbReference type="GO" id="GO:0008168">
    <property type="term" value="F:methyltransferase activity"/>
    <property type="evidence" value="ECO:0007669"/>
    <property type="project" value="UniProtKB-KW"/>
</dbReference>
<keyword evidence="7 10" id="KW-0479">Metal-binding</keyword>
<dbReference type="FunFam" id="3.20.20.60:FF:000003">
    <property type="entry name" value="3-methyl-2-oxobutanoate hydroxymethyltransferase"/>
    <property type="match status" value="1"/>
</dbReference>
<dbReference type="InterPro" id="IPR015813">
    <property type="entry name" value="Pyrv/PenolPyrv_kinase-like_dom"/>
</dbReference>
<dbReference type="EMBL" id="NATQ01000044">
    <property type="protein sequence ID" value="OQX90542.1"/>
    <property type="molecule type" value="Genomic_DNA"/>
</dbReference>
<dbReference type="GO" id="GO:0005737">
    <property type="term" value="C:cytoplasm"/>
    <property type="evidence" value="ECO:0007669"/>
    <property type="project" value="UniProtKB-SubCell"/>
</dbReference>
<accession>A0A1W9S1M0</accession>
<dbReference type="Gene3D" id="3.20.20.60">
    <property type="entry name" value="Phosphoenolpyruvate-binding domains"/>
    <property type="match status" value="1"/>
</dbReference>
<evidence type="ECO:0000256" key="9">
    <source>
        <dbReference type="PIRSR" id="PIRSR000388-2"/>
    </source>
</evidence>
<keyword evidence="7 10" id="KW-0460">Magnesium</keyword>
<evidence type="ECO:0000256" key="2">
    <source>
        <dbReference type="ARBA" id="ARBA00008676"/>
    </source>
</evidence>
<comment type="subunit">
    <text evidence="3 7">Homodecamer; pentamer of dimers.</text>
</comment>
<dbReference type="InterPro" id="IPR003700">
    <property type="entry name" value="Pantoate_hydroxy_MeTrfase"/>
</dbReference>
<feature type="binding site" evidence="7 10">
    <location>
        <position position="116"/>
    </location>
    <ligand>
        <name>Mg(2+)</name>
        <dbReference type="ChEBI" id="CHEBI:18420"/>
    </ligand>
</feature>
<feature type="binding site" evidence="7 9">
    <location>
        <position position="114"/>
    </location>
    <ligand>
        <name>3-methyl-2-oxobutanoate</name>
        <dbReference type="ChEBI" id="CHEBI:11851"/>
    </ligand>
</feature>
<dbReference type="GO" id="GO:0015940">
    <property type="term" value="P:pantothenate biosynthetic process"/>
    <property type="evidence" value="ECO:0007669"/>
    <property type="project" value="UniProtKB-UniRule"/>
</dbReference>
<comment type="cofactor">
    <cofactor evidence="7 10">
        <name>Mg(2+)</name>
        <dbReference type="ChEBI" id="CHEBI:18420"/>
    </cofactor>
    <text evidence="7 10">Binds 1 Mg(2+) ion per subunit.</text>
</comment>
<dbReference type="Proteomes" id="UP000192611">
    <property type="component" value="Unassembled WGS sequence"/>
</dbReference>